<keyword evidence="3" id="KW-1003">Cell membrane</keyword>
<dbReference type="EMBL" id="VWXL01000020">
    <property type="protein sequence ID" value="MVB10149.1"/>
    <property type="molecule type" value="Genomic_DNA"/>
</dbReference>
<dbReference type="GO" id="GO:0055085">
    <property type="term" value="P:transmembrane transport"/>
    <property type="evidence" value="ECO:0007669"/>
    <property type="project" value="InterPro"/>
</dbReference>
<dbReference type="RefSeq" id="WP_156989887.1">
    <property type="nucleotide sequence ID" value="NZ_VWXL01000020.1"/>
</dbReference>
<comment type="similarity">
    <text evidence="7">Belongs to the binding-protein-dependent transport system permease family.</text>
</comment>
<dbReference type="PROSITE" id="PS50928">
    <property type="entry name" value="ABC_TM1"/>
    <property type="match status" value="1"/>
</dbReference>
<evidence type="ECO:0000256" key="7">
    <source>
        <dbReference type="RuleBase" id="RU363032"/>
    </source>
</evidence>
<keyword evidence="6 7" id="KW-0472">Membrane</keyword>
<evidence type="ECO:0000256" key="4">
    <source>
        <dbReference type="ARBA" id="ARBA00022692"/>
    </source>
</evidence>
<dbReference type="CDD" id="cd06261">
    <property type="entry name" value="TM_PBP2"/>
    <property type="match status" value="1"/>
</dbReference>
<feature type="transmembrane region" description="Helical" evidence="7">
    <location>
        <begin position="24"/>
        <end position="46"/>
    </location>
</feature>
<keyword evidence="5 7" id="KW-1133">Transmembrane helix</keyword>
<evidence type="ECO:0000256" key="3">
    <source>
        <dbReference type="ARBA" id="ARBA00022475"/>
    </source>
</evidence>
<dbReference type="OrthoDB" id="9771544at2"/>
<feature type="domain" description="ABC transmembrane type-1" evidence="8">
    <location>
        <begin position="86"/>
        <end position="283"/>
    </location>
</feature>
<evidence type="ECO:0000313" key="10">
    <source>
        <dbReference type="Proteomes" id="UP000469440"/>
    </source>
</evidence>
<accession>A0A6N8HWT8</accession>
<dbReference type="SUPFAM" id="SSF161098">
    <property type="entry name" value="MetI-like"/>
    <property type="match status" value="1"/>
</dbReference>
<dbReference type="Proteomes" id="UP000469440">
    <property type="component" value="Unassembled WGS sequence"/>
</dbReference>
<dbReference type="Gene3D" id="1.10.3720.10">
    <property type="entry name" value="MetI-like"/>
    <property type="match status" value="1"/>
</dbReference>
<proteinExistence type="inferred from homology"/>
<dbReference type="InterPro" id="IPR035906">
    <property type="entry name" value="MetI-like_sf"/>
</dbReference>
<feature type="transmembrane region" description="Helical" evidence="7">
    <location>
        <begin position="121"/>
        <end position="143"/>
    </location>
</feature>
<feature type="transmembrane region" description="Helical" evidence="7">
    <location>
        <begin position="163"/>
        <end position="183"/>
    </location>
</feature>
<dbReference type="InterPro" id="IPR000515">
    <property type="entry name" value="MetI-like"/>
</dbReference>
<feature type="transmembrane region" description="Helical" evidence="7">
    <location>
        <begin position="90"/>
        <end position="109"/>
    </location>
</feature>
<evidence type="ECO:0000256" key="5">
    <source>
        <dbReference type="ARBA" id="ARBA00022989"/>
    </source>
</evidence>
<reference evidence="9 10" key="1">
    <citation type="submission" date="2019-09" db="EMBL/GenBank/DDBJ databases">
        <title>Genome sequence of Clostridium sp. EA1.</title>
        <authorList>
            <person name="Poehlein A."/>
            <person name="Bengelsdorf F.R."/>
            <person name="Daniel R."/>
        </authorList>
    </citation>
    <scope>NUCLEOTIDE SEQUENCE [LARGE SCALE GENOMIC DNA]</scope>
    <source>
        <strain evidence="9 10">EA1</strain>
    </source>
</reference>
<sequence>MQTADSVSLAKLKSPGRRFGPGKLFLYLLLSFWALTTIYPFFWVILNSFRLKGLIRSDSFSIPFGNSFTLDNYKTAFERVDILSAYKNSMVISTAVTVAVLLLAGLAAYGMARYQFKGRGILYSLVIASMMFPVFSTVIPVFRMMFSWHIVNTDHLFLSQLSVILPQIAGNLSFAMIVLTGFIRSLPIDLEEAAYLEGCSTYQIFFKIILPIAKPSFVTVAIFTFLWSYNDLFTQMFFLRYKDTFTITRLLSEITSIAGVNYGLMAAAVVLVVVPVLAVYVILQKNIIRGLTVGAIKG</sequence>
<comment type="subcellular location">
    <subcellularLocation>
        <location evidence="1 7">Cell membrane</location>
        <topology evidence="1 7">Multi-pass membrane protein</topology>
    </subcellularLocation>
</comment>
<name>A0A6N8HWT8_9FIRM</name>
<evidence type="ECO:0000259" key="8">
    <source>
        <dbReference type="PROSITE" id="PS50928"/>
    </source>
</evidence>
<dbReference type="GO" id="GO:0005886">
    <property type="term" value="C:plasma membrane"/>
    <property type="evidence" value="ECO:0007669"/>
    <property type="project" value="UniProtKB-SubCell"/>
</dbReference>
<dbReference type="Pfam" id="PF00528">
    <property type="entry name" value="BPD_transp_1"/>
    <property type="match status" value="1"/>
</dbReference>
<organism evidence="9 10">
    <name type="scientific">Caproicibacter fermentans</name>
    <dbReference type="NCBI Taxonomy" id="2576756"/>
    <lineage>
        <taxon>Bacteria</taxon>
        <taxon>Bacillati</taxon>
        <taxon>Bacillota</taxon>
        <taxon>Clostridia</taxon>
        <taxon>Eubacteriales</taxon>
        <taxon>Acutalibacteraceae</taxon>
        <taxon>Caproicibacter</taxon>
    </lineage>
</organism>
<evidence type="ECO:0000256" key="1">
    <source>
        <dbReference type="ARBA" id="ARBA00004651"/>
    </source>
</evidence>
<evidence type="ECO:0000256" key="6">
    <source>
        <dbReference type="ARBA" id="ARBA00023136"/>
    </source>
</evidence>
<keyword evidence="4 7" id="KW-0812">Transmembrane</keyword>
<comment type="caution">
    <text evidence="9">The sequence shown here is derived from an EMBL/GenBank/DDBJ whole genome shotgun (WGS) entry which is preliminary data.</text>
</comment>
<evidence type="ECO:0000313" key="9">
    <source>
        <dbReference type="EMBL" id="MVB10149.1"/>
    </source>
</evidence>
<evidence type="ECO:0000256" key="2">
    <source>
        <dbReference type="ARBA" id="ARBA00022448"/>
    </source>
</evidence>
<dbReference type="PANTHER" id="PTHR43744:SF8">
    <property type="entry name" value="SN-GLYCEROL-3-PHOSPHATE TRANSPORT SYSTEM PERMEASE PROTEIN UGPE"/>
    <property type="match status" value="1"/>
</dbReference>
<dbReference type="AlphaFoldDB" id="A0A6N8HWT8"/>
<feature type="transmembrane region" description="Helical" evidence="7">
    <location>
        <begin position="204"/>
        <end position="229"/>
    </location>
</feature>
<dbReference type="PANTHER" id="PTHR43744">
    <property type="entry name" value="ABC TRANSPORTER PERMEASE PROTEIN MG189-RELATED-RELATED"/>
    <property type="match status" value="1"/>
</dbReference>
<keyword evidence="10" id="KW-1185">Reference proteome</keyword>
<protein>
    <submittedName>
        <fullName evidence="9">Binding-protein-dependent transport system inner membrane component</fullName>
    </submittedName>
</protein>
<keyword evidence="2 7" id="KW-0813">Transport</keyword>
<gene>
    <name evidence="9" type="ORF">CAFE_08260</name>
</gene>
<feature type="transmembrane region" description="Helical" evidence="7">
    <location>
        <begin position="262"/>
        <end position="283"/>
    </location>
</feature>